<dbReference type="Pfam" id="PF00644">
    <property type="entry name" value="PARP"/>
    <property type="match status" value="1"/>
</dbReference>
<dbReference type="PROSITE" id="PS51059">
    <property type="entry name" value="PARP_CATALYTIC"/>
    <property type="match status" value="1"/>
</dbReference>
<dbReference type="PANTHER" id="PTHR45740:SF2">
    <property type="entry name" value="POLY [ADP-RIBOSE] POLYMERASE"/>
    <property type="match status" value="1"/>
</dbReference>
<dbReference type="EnsemblMetazoa" id="CapteT214494">
    <property type="protein sequence ID" value="CapteP214494"/>
    <property type="gene ID" value="CapteG214494"/>
</dbReference>
<name>R7V3A8_CAPTE</name>
<dbReference type="Proteomes" id="UP000014760">
    <property type="component" value="Unassembled WGS sequence"/>
</dbReference>
<dbReference type="OrthoDB" id="6133115at2759"/>
<dbReference type="HOGENOM" id="CLU_1350033_0_0_1"/>
<dbReference type="AlphaFoldDB" id="R7V3A8"/>
<keyword evidence="1" id="KW-0808">Transferase</keyword>
<reference evidence="5" key="1">
    <citation type="submission" date="2012-12" db="EMBL/GenBank/DDBJ databases">
        <authorList>
            <person name="Hellsten U."/>
            <person name="Grimwood J."/>
            <person name="Chapman J.A."/>
            <person name="Shapiro H."/>
            <person name="Aerts A."/>
            <person name="Otillar R.P."/>
            <person name="Terry A.Y."/>
            <person name="Boore J.L."/>
            <person name="Simakov O."/>
            <person name="Marletaz F."/>
            <person name="Cho S.-J."/>
            <person name="Edsinger-Gonzales E."/>
            <person name="Havlak P."/>
            <person name="Kuo D.-H."/>
            <person name="Larsson T."/>
            <person name="Lv J."/>
            <person name="Arendt D."/>
            <person name="Savage R."/>
            <person name="Osoegawa K."/>
            <person name="de Jong P."/>
            <person name="Lindberg D.R."/>
            <person name="Seaver E.C."/>
            <person name="Weisblat D.A."/>
            <person name="Putnam N.H."/>
            <person name="Grigoriev I.V."/>
            <person name="Rokhsar D.S."/>
        </authorList>
    </citation>
    <scope>NUCLEOTIDE SEQUENCE</scope>
    <source>
        <strain evidence="5">I ESC-2004</strain>
    </source>
</reference>
<dbReference type="OMA" id="VFVSHEQ"/>
<gene>
    <name evidence="3" type="ORF">CAPTEDRAFT_214494</name>
</gene>
<protein>
    <recommendedName>
        <fullName evidence="1">Poly [ADP-ribose] polymerase</fullName>
        <shortName evidence="1">PARP</shortName>
        <ecNumber evidence="1">2.4.2.-</ecNumber>
    </recommendedName>
</protein>
<dbReference type="GO" id="GO:1990404">
    <property type="term" value="F:NAD+-protein mono-ADP-ribosyltransferase activity"/>
    <property type="evidence" value="ECO:0007669"/>
    <property type="project" value="TreeGrafter"/>
</dbReference>
<dbReference type="InterPro" id="IPR051712">
    <property type="entry name" value="ARTD-AVP"/>
</dbReference>
<reference evidence="3 5" key="2">
    <citation type="journal article" date="2013" name="Nature">
        <title>Insights into bilaterian evolution from three spiralian genomes.</title>
        <authorList>
            <person name="Simakov O."/>
            <person name="Marletaz F."/>
            <person name="Cho S.J."/>
            <person name="Edsinger-Gonzales E."/>
            <person name="Havlak P."/>
            <person name="Hellsten U."/>
            <person name="Kuo D.H."/>
            <person name="Larsson T."/>
            <person name="Lv J."/>
            <person name="Arendt D."/>
            <person name="Savage R."/>
            <person name="Osoegawa K."/>
            <person name="de Jong P."/>
            <person name="Grimwood J."/>
            <person name="Chapman J.A."/>
            <person name="Shapiro H."/>
            <person name="Aerts A."/>
            <person name="Otillar R.P."/>
            <person name="Terry A.Y."/>
            <person name="Boore J.L."/>
            <person name="Grigoriev I.V."/>
            <person name="Lindberg D.R."/>
            <person name="Seaver E.C."/>
            <person name="Weisblat D.A."/>
            <person name="Putnam N.H."/>
            <person name="Rokhsar D.S."/>
        </authorList>
    </citation>
    <scope>NUCLEOTIDE SEQUENCE</scope>
    <source>
        <strain evidence="3 5">I ESC-2004</strain>
    </source>
</reference>
<proteinExistence type="predicted"/>
<evidence type="ECO:0000313" key="4">
    <source>
        <dbReference type="EnsemblMetazoa" id="CapteP214494"/>
    </source>
</evidence>
<evidence type="ECO:0000259" key="2">
    <source>
        <dbReference type="PROSITE" id="PS51059"/>
    </source>
</evidence>
<keyword evidence="1" id="KW-0520">NAD</keyword>
<keyword evidence="5" id="KW-1185">Reference proteome</keyword>
<dbReference type="EMBL" id="KB295289">
    <property type="protein sequence ID" value="ELU13328.1"/>
    <property type="molecule type" value="Genomic_DNA"/>
</dbReference>
<accession>R7V3A8</accession>
<dbReference type="GO" id="GO:0005634">
    <property type="term" value="C:nucleus"/>
    <property type="evidence" value="ECO:0007669"/>
    <property type="project" value="TreeGrafter"/>
</dbReference>
<reference evidence="4" key="3">
    <citation type="submission" date="2015-06" db="UniProtKB">
        <authorList>
            <consortium name="EnsemblMetazoa"/>
        </authorList>
    </citation>
    <scope>IDENTIFICATION</scope>
</reference>
<organism evidence="3">
    <name type="scientific">Capitella teleta</name>
    <name type="common">Polychaete worm</name>
    <dbReference type="NCBI Taxonomy" id="283909"/>
    <lineage>
        <taxon>Eukaryota</taxon>
        <taxon>Metazoa</taxon>
        <taxon>Spiralia</taxon>
        <taxon>Lophotrochozoa</taxon>
        <taxon>Annelida</taxon>
        <taxon>Polychaeta</taxon>
        <taxon>Sedentaria</taxon>
        <taxon>Scolecida</taxon>
        <taxon>Capitellidae</taxon>
        <taxon>Capitella</taxon>
    </lineage>
</organism>
<evidence type="ECO:0000256" key="1">
    <source>
        <dbReference type="RuleBase" id="RU362114"/>
    </source>
</evidence>
<dbReference type="STRING" id="283909.R7V3A8"/>
<dbReference type="GO" id="GO:0003950">
    <property type="term" value="F:NAD+ poly-ADP-ribosyltransferase activity"/>
    <property type="evidence" value="ECO:0007669"/>
    <property type="project" value="UniProtKB-UniRule"/>
</dbReference>
<feature type="domain" description="PARP catalytic" evidence="2">
    <location>
        <begin position="39"/>
        <end position="203"/>
    </location>
</feature>
<dbReference type="PANTHER" id="PTHR45740">
    <property type="entry name" value="POLY [ADP-RIBOSE] POLYMERASE"/>
    <property type="match status" value="1"/>
</dbReference>
<dbReference type="EC" id="2.4.2.-" evidence="1"/>
<dbReference type="InterPro" id="IPR012317">
    <property type="entry name" value="Poly(ADP-ribose)pol_cat_dom"/>
</dbReference>
<dbReference type="EMBL" id="AMQN01039346">
    <property type="status" value="NOT_ANNOTATED_CDS"/>
    <property type="molecule type" value="Genomic_DNA"/>
</dbReference>
<evidence type="ECO:0000313" key="5">
    <source>
        <dbReference type="Proteomes" id="UP000014760"/>
    </source>
</evidence>
<keyword evidence="1" id="KW-0328">Glycosyltransferase</keyword>
<dbReference type="SUPFAM" id="SSF56399">
    <property type="entry name" value="ADP-ribosylation"/>
    <property type="match status" value="1"/>
</dbReference>
<dbReference type="Gene3D" id="3.90.228.10">
    <property type="match status" value="1"/>
</dbReference>
<sequence length="203" mass="23853">MKHVNLNNQSTRRILRKSKRENSAVYRVSYHADDLPDVIPRWSPMDTRHPFEADIVALLQSTDEYQNVTMGFFQSVKEAMFKIHHIYRVQNLNLYKKYMAMKAEMKQQYGEEPRELSLFHGTPDIDTVRCICNQSFDFRLSGQYGSKYGDGAYFATRASFSSHYTQPSPVKARRYMFQADVLVYSIFNSDQSYPTYLIEYDDV</sequence>
<evidence type="ECO:0000313" key="3">
    <source>
        <dbReference type="EMBL" id="ELU13328.1"/>
    </source>
</evidence>